<sequence length="36" mass="4221">MWIEIEDKHRWSAVFSFLLAVGALTLLIVRGMQYLI</sequence>
<keyword evidence="4" id="KW-1185">Reference proteome</keyword>
<proteinExistence type="predicted"/>
<gene>
    <name evidence="3" type="ORF">A33I_09250</name>
</gene>
<dbReference type="InterPro" id="IPR003133">
    <property type="entry name" value="T_Ag_DNA-bd"/>
</dbReference>
<keyword evidence="1" id="KW-1133">Transmembrane helix</keyword>
<dbReference type="GO" id="GO:0006260">
    <property type="term" value="P:DNA replication"/>
    <property type="evidence" value="ECO:0007669"/>
    <property type="project" value="InterPro"/>
</dbReference>
<reference evidence="3 4" key="1">
    <citation type="journal article" date="2013" name="Genome Announc.">
        <title>Genome Sequence of the Extreme Obligate Alkaliphile Bacillus marmarensis Strain DSM 21297.</title>
        <authorList>
            <person name="Wernick D.G."/>
            <person name="Choi K.Y."/>
            <person name="Tat C.A."/>
            <person name="Lafontaine Rivera J.G."/>
            <person name="Liao J.C."/>
        </authorList>
    </citation>
    <scope>NUCLEOTIDE SEQUENCE [LARGE SCALE GENOMIC DNA]</scope>
    <source>
        <strain evidence="3 4">DSM 21297</strain>
    </source>
</reference>
<evidence type="ECO:0000313" key="3">
    <source>
        <dbReference type="EMBL" id="ERN53980.1"/>
    </source>
</evidence>
<protein>
    <recommendedName>
        <fullName evidence="2">T-ag OBD domain-containing protein</fullName>
    </recommendedName>
</protein>
<evidence type="ECO:0000313" key="4">
    <source>
        <dbReference type="Proteomes" id="UP000017170"/>
    </source>
</evidence>
<dbReference type="AlphaFoldDB" id="U6SSV3"/>
<comment type="caution">
    <text evidence="3">The sequence shown here is derived from an EMBL/GenBank/DDBJ whole genome shotgun (WGS) entry which is preliminary data.</text>
</comment>
<feature type="domain" description="T-ag OBD" evidence="2">
    <location>
        <begin position="1"/>
        <end position="36"/>
    </location>
</feature>
<accession>U6SSV3</accession>
<dbReference type="EMBL" id="ATAE01000011">
    <property type="protein sequence ID" value="ERN53980.1"/>
    <property type="molecule type" value="Genomic_DNA"/>
</dbReference>
<dbReference type="PROSITE" id="PS51287">
    <property type="entry name" value="T_AG_OBD"/>
    <property type="match status" value="1"/>
</dbReference>
<dbReference type="Proteomes" id="UP000017170">
    <property type="component" value="Unassembled WGS sequence"/>
</dbReference>
<evidence type="ECO:0000256" key="1">
    <source>
        <dbReference type="SAM" id="Phobius"/>
    </source>
</evidence>
<keyword evidence="1" id="KW-0472">Membrane</keyword>
<feature type="transmembrane region" description="Helical" evidence="1">
    <location>
        <begin position="12"/>
        <end position="29"/>
    </location>
</feature>
<evidence type="ECO:0000259" key="2">
    <source>
        <dbReference type="PROSITE" id="PS51287"/>
    </source>
</evidence>
<dbReference type="PATRIC" id="fig|1188261.3.peg.1236"/>
<dbReference type="GO" id="GO:0003688">
    <property type="term" value="F:DNA replication origin binding"/>
    <property type="evidence" value="ECO:0007669"/>
    <property type="project" value="InterPro"/>
</dbReference>
<keyword evidence="1" id="KW-0812">Transmembrane</keyword>
<organism evidence="3 4">
    <name type="scientific">Alkalihalophilus marmarensis DSM 21297</name>
    <dbReference type="NCBI Taxonomy" id="1188261"/>
    <lineage>
        <taxon>Bacteria</taxon>
        <taxon>Bacillati</taxon>
        <taxon>Bacillota</taxon>
        <taxon>Bacilli</taxon>
        <taxon>Bacillales</taxon>
        <taxon>Bacillaceae</taxon>
        <taxon>Alkalihalophilus</taxon>
    </lineage>
</organism>
<name>U6SSV3_9BACI</name>